<feature type="compositionally biased region" description="Basic and acidic residues" evidence="1">
    <location>
        <begin position="1"/>
        <end position="14"/>
    </location>
</feature>
<accession>A0A975KDP7</accession>
<evidence type="ECO:0000313" key="3">
    <source>
        <dbReference type="Proteomes" id="UP000679226"/>
    </source>
</evidence>
<evidence type="ECO:0000313" key="2">
    <source>
        <dbReference type="EMBL" id="QUT44233.1"/>
    </source>
</evidence>
<dbReference type="KEGG" id="beg:INE88_01023"/>
<evidence type="ECO:0000256" key="1">
    <source>
        <dbReference type="SAM" id="MobiDB-lite"/>
    </source>
</evidence>
<dbReference type="Proteomes" id="UP000679226">
    <property type="component" value="Chromosome"/>
</dbReference>
<protein>
    <recommendedName>
        <fullName evidence="4">DUF3408 domain-containing protein</fullName>
    </recommendedName>
</protein>
<name>A0A975KDP7_9BACE</name>
<feature type="region of interest" description="Disordered" evidence="1">
    <location>
        <begin position="1"/>
        <end position="40"/>
    </location>
</feature>
<dbReference type="RefSeq" id="WP_211454776.1">
    <property type="nucleotide sequence ID" value="NZ_CP072227.1"/>
</dbReference>
<sequence length="113" mass="12622">MKENIRTTRGKTENADAVSCAATKGAAREGHPQEPAEESPARLIESYRRVPCLSESVVLDIDEVVYERMDGLVQAIGREDVTTGSFVSRVISEHLEKHADMIRIIEEQGQKRQ</sequence>
<dbReference type="AlphaFoldDB" id="A0A975KDP7"/>
<reference evidence="2" key="1">
    <citation type="journal article" date="2021" name="PLoS Genet.">
        <title>Mobile Type VI secretion system loci of the gut Bacteroidales display extensive intra-ecosystem transfer, multi-species spread and geographical clustering.</title>
        <authorList>
            <person name="Garcia-Bayona L."/>
            <person name="Coyne M.J."/>
            <person name="Comstock L.E."/>
        </authorList>
    </citation>
    <scope>NUCLEOTIDE SEQUENCE</scope>
    <source>
        <strain evidence="2">CL11T00C20</strain>
    </source>
</reference>
<gene>
    <name evidence="2" type="ORF">INE88_01023</name>
</gene>
<organism evidence="2 3">
    <name type="scientific">Bacteroides eggerthii</name>
    <dbReference type="NCBI Taxonomy" id="28111"/>
    <lineage>
        <taxon>Bacteria</taxon>
        <taxon>Pseudomonadati</taxon>
        <taxon>Bacteroidota</taxon>
        <taxon>Bacteroidia</taxon>
        <taxon>Bacteroidales</taxon>
        <taxon>Bacteroidaceae</taxon>
        <taxon>Bacteroides</taxon>
    </lineage>
</organism>
<evidence type="ECO:0008006" key="4">
    <source>
        <dbReference type="Google" id="ProtNLM"/>
    </source>
</evidence>
<dbReference type="EMBL" id="CP072227">
    <property type="protein sequence ID" value="QUT44233.1"/>
    <property type="molecule type" value="Genomic_DNA"/>
</dbReference>
<proteinExistence type="predicted"/>